<gene>
    <name evidence="1" type="ORF">SAMN05444483_10692</name>
</gene>
<evidence type="ECO:0000313" key="2">
    <source>
        <dbReference type="Proteomes" id="UP000183945"/>
    </source>
</evidence>
<proteinExistence type="predicted"/>
<protein>
    <submittedName>
        <fullName evidence="1">Uncharacterized protein</fullName>
    </submittedName>
</protein>
<keyword evidence="2" id="KW-1185">Reference proteome</keyword>
<dbReference type="EMBL" id="FQVT01000006">
    <property type="protein sequence ID" value="SHG21809.1"/>
    <property type="molecule type" value="Genomic_DNA"/>
</dbReference>
<name>A0A1M5I1D1_SALEC</name>
<accession>A0A1M5I1D1</accession>
<dbReference type="STRING" id="1073325.SAMN05444483_10692"/>
<dbReference type="AlphaFoldDB" id="A0A1M5I1D1"/>
<dbReference type="Proteomes" id="UP000183945">
    <property type="component" value="Unassembled WGS sequence"/>
</dbReference>
<organism evidence="1 2">
    <name type="scientific">Salegentibacter echinorum</name>
    <dbReference type="NCBI Taxonomy" id="1073325"/>
    <lineage>
        <taxon>Bacteria</taxon>
        <taxon>Pseudomonadati</taxon>
        <taxon>Bacteroidota</taxon>
        <taxon>Flavobacteriia</taxon>
        <taxon>Flavobacteriales</taxon>
        <taxon>Flavobacteriaceae</taxon>
        <taxon>Salegentibacter</taxon>
    </lineage>
</organism>
<evidence type="ECO:0000313" key="1">
    <source>
        <dbReference type="EMBL" id="SHG21809.1"/>
    </source>
</evidence>
<sequence>MSYFKIAPKTVFTKSNNANFVNERDSNYELNHKTDIFIRNKENSKQSQ</sequence>
<reference evidence="2" key="1">
    <citation type="submission" date="2016-11" db="EMBL/GenBank/DDBJ databases">
        <authorList>
            <person name="Varghese N."/>
            <person name="Submissions S."/>
        </authorList>
    </citation>
    <scope>NUCLEOTIDE SEQUENCE [LARGE SCALE GENOMIC DNA]</scope>
    <source>
        <strain evidence="2">DSM 24579</strain>
    </source>
</reference>